<evidence type="ECO:0000313" key="3">
    <source>
        <dbReference type="Proteomes" id="UP000037395"/>
    </source>
</evidence>
<gene>
    <name evidence="1" type="ORF">GCM10010502_20160</name>
    <name evidence="2" type="ORF">HS99_0017275</name>
</gene>
<reference evidence="1" key="1">
    <citation type="journal article" date="2014" name="Int. J. Syst. Evol. Microbiol.">
        <title>Complete genome sequence of Corynebacterium casei LMG S-19264T (=DSM 44701T), isolated from a smear-ripened cheese.</title>
        <authorList>
            <consortium name="US DOE Joint Genome Institute (JGI-PGF)"/>
            <person name="Walter F."/>
            <person name="Albersmeier A."/>
            <person name="Kalinowski J."/>
            <person name="Ruckert C."/>
        </authorList>
    </citation>
    <scope>NUCLEOTIDE SEQUENCE</scope>
    <source>
        <strain evidence="1">JCM 4434</strain>
    </source>
</reference>
<reference evidence="3" key="3">
    <citation type="submission" date="2016-08" db="EMBL/GenBank/DDBJ databases">
        <title>Sequencing, assembly and comparative genomics of S. aureofaciens ATCC 10762.</title>
        <authorList>
            <person name="Gradnigo J.S."/>
            <person name="Johnson N."/>
            <person name="Somerville G.A."/>
        </authorList>
    </citation>
    <scope>NUCLEOTIDE SEQUENCE [LARGE SCALE GENOMIC DNA]</scope>
    <source>
        <strain evidence="3">ATCC 10762 / DSM 40127 / CCM 3239 / JCM 4008 / LMG 5968 / NBRC 12843 / NCIMB 8234 / A-377</strain>
    </source>
</reference>
<dbReference type="EMBL" id="JPRF03000097">
    <property type="protein sequence ID" value="OEV32436.1"/>
    <property type="molecule type" value="Genomic_DNA"/>
</dbReference>
<sequence>MFNPLSNRAKPANLEALQAALQAALDAADQDELAGLRRAIRIVEDFVPAGGAAGVDWARNVLALAGIDPRTAEIKAVRELRTARPGLSLKEAVALVKALTAQAG</sequence>
<dbReference type="Proteomes" id="UP000610124">
    <property type="component" value="Unassembled WGS sequence"/>
</dbReference>
<comment type="caution">
    <text evidence="2">The sequence shown here is derived from an EMBL/GenBank/DDBJ whole genome shotgun (WGS) entry which is preliminary data.</text>
</comment>
<evidence type="ECO:0000313" key="1">
    <source>
        <dbReference type="EMBL" id="GGU69022.1"/>
    </source>
</evidence>
<accession>A0A8H9LND7</accession>
<reference evidence="2 3" key="2">
    <citation type="submission" date="2014-07" db="EMBL/GenBank/DDBJ databases">
        <authorList>
            <person name="Zhang J.E."/>
            <person name="Yang H."/>
            <person name="Guo J."/>
            <person name="Deng Z."/>
            <person name="Luo H."/>
            <person name="Luo M."/>
            <person name="Zhao B."/>
        </authorList>
    </citation>
    <scope>NUCLEOTIDE SEQUENCE [LARGE SCALE GENOMIC DNA]</scope>
    <source>
        <strain evidence="2">ATCC 10762</strain>
        <strain evidence="3">ATCC 10762 / DSM 40127 / CCM 3239 / JCM 4008 / LMG 5968 / NBRC 12843 / NCIMB 8234 / A-377</strain>
    </source>
</reference>
<keyword evidence="3" id="KW-1185">Reference proteome</keyword>
<organism evidence="2 3">
    <name type="scientific">Kitasatospora aureofaciens</name>
    <name type="common">Streptomyces aureofaciens</name>
    <dbReference type="NCBI Taxonomy" id="1894"/>
    <lineage>
        <taxon>Bacteria</taxon>
        <taxon>Bacillati</taxon>
        <taxon>Actinomycetota</taxon>
        <taxon>Actinomycetes</taxon>
        <taxon>Kitasatosporales</taxon>
        <taxon>Streptomycetaceae</taxon>
        <taxon>Kitasatospora</taxon>
    </lineage>
</organism>
<reference evidence="1" key="5">
    <citation type="submission" date="2020-09" db="EMBL/GenBank/DDBJ databases">
        <authorList>
            <person name="Sun Q."/>
            <person name="Ohkuma M."/>
        </authorList>
    </citation>
    <scope>NUCLEOTIDE SEQUENCE</scope>
    <source>
        <strain evidence="1">JCM 4434</strain>
    </source>
</reference>
<proteinExistence type="predicted"/>
<accession>A0A1E7MVH8</accession>
<name>A0A1E7MVH8_KITAU</name>
<evidence type="ECO:0000313" key="2">
    <source>
        <dbReference type="EMBL" id="OEV32436.1"/>
    </source>
</evidence>
<dbReference type="AlphaFoldDB" id="A0A1E7MVH8"/>
<dbReference type="EMBL" id="BMUB01000004">
    <property type="protein sequence ID" value="GGU69022.1"/>
    <property type="molecule type" value="Genomic_DNA"/>
</dbReference>
<dbReference type="Proteomes" id="UP000037395">
    <property type="component" value="Unassembled WGS sequence"/>
</dbReference>
<dbReference type="GeneID" id="97485163"/>
<protein>
    <submittedName>
        <fullName evidence="2">Uncharacterized protein</fullName>
    </submittedName>
</protein>
<reference evidence="2" key="4">
    <citation type="submission" date="2016-08" db="EMBL/GenBank/DDBJ databases">
        <title>Sequencing, Assembly and Comparative Genomics of S. aureofaciens ATCC 10762.</title>
        <authorList>
            <person name="Gradnigo J.S."/>
            <person name="Johnson N."/>
            <person name="Somerville G.A."/>
        </authorList>
    </citation>
    <scope>NUCLEOTIDE SEQUENCE [LARGE SCALE GENOMIC DNA]</scope>
    <source>
        <strain evidence="2">ATCC 10762</strain>
    </source>
</reference>
<dbReference type="OrthoDB" id="4246844at2"/>
<dbReference type="RefSeq" id="WP_046385794.1">
    <property type="nucleotide sequence ID" value="NZ_BMUB01000004.1"/>
</dbReference>